<evidence type="ECO:0000256" key="4">
    <source>
        <dbReference type="ARBA" id="ARBA00012745"/>
    </source>
</evidence>
<accession>E5YBF8</accession>
<dbReference type="eggNOG" id="COG0774">
    <property type="taxonomic scope" value="Bacteria"/>
</dbReference>
<evidence type="ECO:0000313" key="13">
    <source>
        <dbReference type="EMBL" id="EFV42670.1"/>
    </source>
</evidence>
<dbReference type="Pfam" id="PF03331">
    <property type="entry name" value="LpxC"/>
    <property type="match status" value="1"/>
</dbReference>
<protein>
    <recommendedName>
        <fullName evidence="4 12">UDP-3-O-acyl-N-acetylglucosamine deacetylase</fullName>
        <shortName evidence="12">UDP-3-O-acyl-GlcNAc deacetylase</shortName>
        <ecNumber evidence="4 12">3.5.1.108</ecNumber>
    </recommendedName>
    <alternativeName>
        <fullName evidence="12">UDP-3-O-[R-3-hydroxymyristoyl]-N-acetylglucosamine deacetylase</fullName>
    </alternativeName>
</protein>
<evidence type="ECO:0000256" key="11">
    <source>
        <dbReference type="ARBA" id="ARBA00024535"/>
    </source>
</evidence>
<sequence>MNQTTIQRVVTCSGIGLHSGNKVYLALRPASANTGIIFDIHTPDGIRRVSPAPKAVATTVLATTLGSNGATVSTVEHLLASVLGLGIDNLIISVEGGEIPIMDGSAAAFLELFAEAGIRELPAPRKVMRISRPLELRDGEKYIRALPYAGFRVDCTIDFPHPTIGRERFSMEVTPENFTRVANARTFGFFKDVEYLHSHGLARGGSLESVVVLDDNGVMNPEGLRYKDEFVRHKVLDFIGDMAMLGMPIQGQFEICCSGHQLNNAFLRKAESERALQLIDLSLEEAQNRKTREKRPAYEGSLALA</sequence>
<keyword evidence="10 12" id="KW-0443">Lipid metabolism</keyword>
<name>E5YBF8_BILW3</name>
<dbReference type="HAMAP" id="MF_00388">
    <property type="entry name" value="LpxC"/>
    <property type="match status" value="1"/>
</dbReference>
<dbReference type="OrthoDB" id="9802746at2"/>
<evidence type="ECO:0000256" key="7">
    <source>
        <dbReference type="ARBA" id="ARBA00022723"/>
    </source>
</evidence>
<evidence type="ECO:0000256" key="3">
    <source>
        <dbReference type="ARBA" id="ARBA00005002"/>
    </source>
</evidence>
<comment type="similarity">
    <text evidence="12">Belongs to the LpxC family.</text>
</comment>
<dbReference type="AlphaFoldDB" id="E5YBF8"/>
<dbReference type="UniPathway" id="UPA00359">
    <property type="reaction ID" value="UER00478"/>
</dbReference>
<dbReference type="Gene3D" id="3.30.230.20">
    <property type="entry name" value="lpxc deacetylase, domain 1"/>
    <property type="match status" value="1"/>
</dbReference>
<evidence type="ECO:0000256" key="1">
    <source>
        <dbReference type="ARBA" id="ARBA00001947"/>
    </source>
</evidence>
<comment type="catalytic activity">
    <reaction evidence="11 12">
        <text>a UDP-3-O-[(3R)-3-hydroxyacyl]-N-acetyl-alpha-D-glucosamine + H2O = a UDP-3-O-[(3R)-3-hydroxyacyl]-alpha-D-glucosamine + acetate</text>
        <dbReference type="Rhea" id="RHEA:67816"/>
        <dbReference type="ChEBI" id="CHEBI:15377"/>
        <dbReference type="ChEBI" id="CHEBI:30089"/>
        <dbReference type="ChEBI" id="CHEBI:137740"/>
        <dbReference type="ChEBI" id="CHEBI:173225"/>
        <dbReference type="EC" id="3.5.1.108"/>
    </reaction>
</comment>
<keyword evidence="9 12" id="KW-0862">Zinc</keyword>
<evidence type="ECO:0000256" key="9">
    <source>
        <dbReference type="ARBA" id="ARBA00022833"/>
    </source>
</evidence>
<dbReference type="EC" id="3.5.1.108" evidence="4 12"/>
<evidence type="ECO:0000256" key="5">
    <source>
        <dbReference type="ARBA" id="ARBA00022516"/>
    </source>
</evidence>
<feature type="active site" description="Proton donor" evidence="12">
    <location>
        <position position="260"/>
    </location>
</feature>
<dbReference type="InterPro" id="IPR015870">
    <property type="entry name" value="UDP-acyl_N-AcGlcN_deAcase_N"/>
</dbReference>
<reference evidence="13 14" key="1">
    <citation type="submission" date="2010-10" db="EMBL/GenBank/DDBJ databases">
        <authorList>
            <consortium name="The Broad Institute Genome Sequencing Platform"/>
            <person name="Ward D."/>
            <person name="Earl A."/>
            <person name="Feldgarden M."/>
            <person name="Young S.K."/>
            <person name="Gargeya S."/>
            <person name="Zeng Q."/>
            <person name="Alvarado L."/>
            <person name="Berlin A."/>
            <person name="Bochicchio J."/>
            <person name="Chapman S.B."/>
            <person name="Chen Z."/>
            <person name="Freedman E."/>
            <person name="Gellesch M."/>
            <person name="Goldberg J."/>
            <person name="Griggs A."/>
            <person name="Gujja S."/>
            <person name="Heilman E."/>
            <person name="Heiman D."/>
            <person name="Howarth C."/>
            <person name="Mehta T."/>
            <person name="Neiman D."/>
            <person name="Pearson M."/>
            <person name="Roberts A."/>
            <person name="Saif S."/>
            <person name="Shea T."/>
            <person name="Shenoy N."/>
            <person name="Sisk P."/>
            <person name="Stolte C."/>
            <person name="Sykes S."/>
            <person name="White J."/>
            <person name="Yandava C."/>
            <person name="Allen-Vercoe E."/>
            <person name="Sibley C."/>
            <person name="Ambrose C.E."/>
            <person name="Strauss J."/>
            <person name="Daigneault M."/>
            <person name="Haas B."/>
            <person name="Nusbaum C."/>
            <person name="Birren B."/>
        </authorList>
    </citation>
    <scope>NUCLEOTIDE SEQUENCE [LARGE SCALE GENOMIC DNA]</scope>
    <source>
        <strain evidence="13 14">3_1_6</strain>
    </source>
</reference>
<dbReference type="Gene3D" id="3.30.1700.10">
    <property type="entry name" value="lpxc deacetylase, domain 2"/>
    <property type="match status" value="1"/>
</dbReference>
<reference evidence="13 14" key="2">
    <citation type="submission" date="2013-04" db="EMBL/GenBank/DDBJ databases">
        <title>The Genome Sequence of Bilophila wadsworthia 3_1_6.</title>
        <authorList>
            <consortium name="The Broad Institute Genomics Platform"/>
            <person name="Earl A."/>
            <person name="Ward D."/>
            <person name="Feldgarden M."/>
            <person name="Gevers D."/>
            <person name="Sibley C."/>
            <person name="Strauss J."/>
            <person name="Allen-Vercoe E."/>
            <person name="Walker B."/>
            <person name="Young S."/>
            <person name="Zeng Q."/>
            <person name="Gargeya S."/>
            <person name="Fitzgerald M."/>
            <person name="Haas B."/>
            <person name="Abouelleil A."/>
            <person name="Allen A.W."/>
            <person name="Alvarado L."/>
            <person name="Arachchi H.M."/>
            <person name="Berlin A.M."/>
            <person name="Chapman S.B."/>
            <person name="Gainer-Dewar J."/>
            <person name="Goldberg J."/>
            <person name="Griggs A."/>
            <person name="Gujja S."/>
            <person name="Hansen M."/>
            <person name="Howarth C."/>
            <person name="Imamovic A."/>
            <person name="Ireland A."/>
            <person name="Larimer J."/>
            <person name="McCowan C."/>
            <person name="Murphy C."/>
            <person name="Pearson M."/>
            <person name="Poon T.W."/>
            <person name="Priest M."/>
            <person name="Roberts A."/>
            <person name="Saif S."/>
            <person name="Shea T."/>
            <person name="Sisk P."/>
            <person name="Sykes S."/>
            <person name="Wortman J."/>
            <person name="Nusbaum C."/>
            <person name="Birren B."/>
        </authorList>
    </citation>
    <scope>NUCLEOTIDE SEQUENCE [LARGE SCALE GENOMIC DNA]</scope>
    <source>
        <strain evidence="13 14">3_1_6</strain>
    </source>
</reference>
<dbReference type="Proteomes" id="UP000006034">
    <property type="component" value="Unassembled WGS sequence"/>
</dbReference>
<feature type="binding site" evidence="12">
    <location>
        <position position="233"/>
    </location>
    <ligand>
        <name>Zn(2+)</name>
        <dbReference type="ChEBI" id="CHEBI:29105"/>
    </ligand>
</feature>
<dbReference type="SUPFAM" id="SSF54211">
    <property type="entry name" value="Ribosomal protein S5 domain 2-like"/>
    <property type="match status" value="2"/>
</dbReference>
<dbReference type="InterPro" id="IPR004463">
    <property type="entry name" value="UDP-acyl_GlcNac_deAcase"/>
</dbReference>
<dbReference type="RefSeq" id="WP_005030485.1">
    <property type="nucleotide sequence ID" value="NZ_KE150238.1"/>
</dbReference>
<dbReference type="HOGENOM" id="CLU_046528_1_0_7"/>
<feature type="binding site" evidence="12">
    <location>
        <position position="77"/>
    </location>
    <ligand>
        <name>Zn(2+)</name>
        <dbReference type="ChEBI" id="CHEBI:29105"/>
    </ligand>
</feature>
<evidence type="ECO:0000256" key="2">
    <source>
        <dbReference type="ARBA" id="ARBA00002923"/>
    </source>
</evidence>
<dbReference type="GO" id="GO:0016020">
    <property type="term" value="C:membrane"/>
    <property type="evidence" value="ECO:0007669"/>
    <property type="project" value="GOC"/>
</dbReference>
<organism evidence="13 14">
    <name type="scientific">Bilophila wadsworthia (strain 3_1_6)</name>
    <dbReference type="NCBI Taxonomy" id="563192"/>
    <lineage>
        <taxon>Bacteria</taxon>
        <taxon>Pseudomonadati</taxon>
        <taxon>Thermodesulfobacteriota</taxon>
        <taxon>Desulfovibrionia</taxon>
        <taxon>Desulfovibrionales</taxon>
        <taxon>Desulfovibrionaceae</taxon>
        <taxon>Bilophila</taxon>
    </lineage>
</organism>
<comment type="cofactor">
    <cofactor evidence="1 12">
        <name>Zn(2+)</name>
        <dbReference type="ChEBI" id="CHEBI:29105"/>
    </cofactor>
</comment>
<keyword evidence="5 12" id="KW-0444">Lipid biosynthesis</keyword>
<feature type="binding site" evidence="12">
    <location>
        <position position="237"/>
    </location>
    <ligand>
        <name>Zn(2+)</name>
        <dbReference type="ChEBI" id="CHEBI:29105"/>
    </ligand>
</feature>
<keyword evidence="7 12" id="KW-0479">Metal-binding</keyword>
<evidence type="ECO:0000256" key="10">
    <source>
        <dbReference type="ARBA" id="ARBA00023098"/>
    </source>
</evidence>
<dbReference type="InterPro" id="IPR011334">
    <property type="entry name" value="UDP-acyl_GlcNac_deAcase_C"/>
</dbReference>
<keyword evidence="6 12" id="KW-0441">Lipid A biosynthesis</keyword>
<comment type="function">
    <text evidence="2 12">Catalyzes the hydrolysis of UDP-3-O-myristoyl-N-acetylglucosamine to form UDP-3-O-myristoylglucosamine and acetate, the committed step in lipid A biosynthesis.</text>
</comment>
<evidence type="ECO:0000256" key="6">
    <source>
        <dbReference type="ARBA" id="ARBA00022556"/>
    </source>
</evidence>
<comment type="pathway">
    <text evidence="3 12">Glycolipid biosynthesis; lipid IV(A) biosynthesis; lipid IV(A) from (3R)-3-hydroxytetradecanoyl-[acyl-carrier-protein] and UDP-N-acetyl-alpha-D-glucosamine: step 2/6.</text>
</comment>
<dbReference type="EMBL" id="ADCP02000001">
    <property type="protein sequence ID" value="EFV42670.1"/>
    <property type="molecule type" value="Genomic_DNA"/>
</dbReference>
<comment type="caution">
    <text evidence="13">The sequence shown here is derived from an EMBL/GenBank/DDBJ whole genome shotgun (WGS) entry which is preliminary data.</text>
</comment>
<dbReference type="PANTHER" id="PTHR33694">
    <property type="entry name" value="UDP-3-O-ACYL-N-ACETYLGLUCOSAMINE DEACETYLASE 1, MITOCHONDRIAL-RELATED"/>
    <property type="match status" value="1"/>
</dbReference>
<dbReference type="STRING" id="563192.HMPREF0179_03531"/>
<dbReference type="NCBIfam" id="TIGR00325">
    <property type="entry name" value="lpxC"/>
    <property type="match status" value="1"/>
</dbReference>
<dbReference type="InterPro" id="IPR020568">
    <property type="entry name" value="Ribosomal_Su5_D2-typ_SF"/>
</dbReference>
<evidence type="ECO:0000256" key="12">
    <source>
        <dbReference type="HAMAP-Rule" id="MF_00388"/>
    </source>
</evidence>
<dbReference type="GeneID" id="78085097"/>
<dbReference type="GO" id="GO:0103117">
    <property type="term" value="F:UDP-3-O-acyl-N-acetylglucosamine deacetylase activity"/>
    <property type="evidence" value="ECO:0007669"/>
    <property type="project" value="UniProtKB-UniRule"/>
</dbReference>
<dbReference type="GO" id="GO:0009245">
    <property type="term" value="P:lipid A biosynthetic process"/>
    <property type="evidence" value="ECO:0007669"/>
    <property type="project" value="UniProtKB-UniRule"/>
</dbReference>
<evidence type="ECO:0000256" key="8">
    <source>
        <dbReference type="ARBA" id="ARBA00022801"/>
    </source>
</evidence>
<proteinExistence type="inferred from homology"/>
<gene>
    <name evidence="12" type="primary">lpxC</name>
    <name evidence="13" type="ORF">HMPREF0179_03531</name>
</gene>
<dbReference type="PANTHER" id="PTHR33694:SF1">
    <property type="entry name" value="UDP-3-O-ACYL-N-ACETYLGLUCOSAMINE DEACETYLASE 1, MITOCHONDRIAL-RELATED"/>
    <property type="match status" value="1"/>
</dbReference>
<dbReference type="GO" id="GO:0046872">
    <property type="term" value="F:metal ion binding"/>
    <property type="evidence" value="ECO:0007669"/>
    <property type="project" value="UniProtKB-KW"/>
</dbReference>
<evidence type="ECO:0000313" key="14">
    <source>
        <dbReference type="Proteomes" id="UP000006034"/>
    </source>
</evidence>
<keyword evidence="14" id="KW-1185">Reference proteome</keyword>
<keyword evidence="8 12" id="KW-0378">Hydrolase</keyword>